<feature type="domain" description="Tryptophan synthase beta chain-like PALP" evidence="4">
    <location>
        <begin position="15"/>
        <end position="299"/>
    </location>
</feature>
<keyword evidence="2" id="KW-0663">Pyridoxal phosphate</keyword>
<name>A0A370MYG3_9BURK</name>
<evidence type="ECO:0000256" key="2">
    <source>
        <dbReference type="ARBA" id="ARBA00022898"/>
    </source>
</evidence>
<dbReference type="RefSeq" id="WP_115108239.1">
    <property type="nucleotide sequence ID" value="NZ_QHKS01000035.1"/>
</dbReference>
<dbReference type="Gene3D" id="3.40.50.1100">
    <property type="match status" value="2"/>
</dbReference>
<evidence type="ECO:0000313" key="5">
    <source>
        <dbReference type="EMBL" id="RDJ98375.1"/>
    </source>
</evidence>
<protein>
    <submittedName>
        <fullName evidence="5">Threonine dehydratase</fullName>
        <ecNumber evidence="5">4.3.1.19</ecNumber>
    </submittedName>
</protein>
<dbReference type="InterPro" id="IPR001926">
    <property type="entry name" value="TrpB-like_PALP"/>
</dbReference>
<evidence type="ECO:0000256" key="3">
    <source>
        <dbReference type="ARBA" id="ARBA00023239"/>
    </source>
</evidence>
<dbReference type="GO" id="GO:0009097">
    <property type="term" value="P:isoleucine biosynthetic process"/>
    <property type="evidence" value="ECO:0007669"/>
    <property type="project" value="TreeGrafter"/>
</dbReference>
<proteinExistence type="predicted"/>
<dbReference type="PANTHER" id="PTHR48078">
    <property type="entry name" value="THREONINE DEHYDRATASE, MITOCHONDRIAL-RELATED"/>
    <property type="match status" value="1"/>
</dbReference>
<accession>A0A370MYG3</accession>
<dbReference type="Proteomes" id="UP000254875">
    <property type="component" value="Unassembled WGS sequence"/>
</dbReference>
<dbReference type="InterPro" id="IPR050147">
    <property type="entry name" value="Ser/Thr_Dehydratase"/>
</dbReference>
<gene>
    <name evidence="5" type="ORF">DLM46_33575</name>
</gene>
<dbReference type="AlphaFoldDB" id="A0A370MYG3"/>
<dbReference type="Pfam" id="PF00291">
    <property type="entry name" value="PALP"/>
    <property type="match status" value="1"/>
</dbReference>
<evidence type="ECO:0000313" key="6">
    <source>
        <dbReference type="Proteomes" id="UP000254875"/>
    </source>
</evidence>
<dbReference type="SUPFAM" id="SSF53686">
    <property type="entry name" value="Tryptophan synthase beta subunit-like PLP-dependent enzymes"/>
    <property type="match status" value="1"/>
</dbReference>
<dbReference type="GO" id="GO:0004794">
    <property type="term" value="F:threonine deaminase activity"/>
    <property type="evidence" value="ECO:0007669"/>
    <property type="project" value="UniProtKB-EC"/>
</dbReference>
<dbReference type="EMBL" id="QHKS01000035">
    <property type="protein sequence ID" value="RDJ98375.1"/>
    <property type="molecule type" value="Genomic_DNA"/>
</dbReference>
<dbReference type="PANTHER" id="PTHR48078:SF6">
    <property type="entry name" value="L-THREONINE DEHYDRATASE CATABOLIC TDCB"/>
    <property type="match status" value="1"/>
</dbReference>
<evidence type="ECO:0000256" key="1">
    <source>
        <dbReference type="ARBA" id="ARBA00001933"/>
    </source>
</evidence>
<organism evidence="5 6">
    <name type="scientific">Paraburkholderia lacunae</name>
    <dbReference type="NCBI Taxonomy" id="2211104"/>
    <lineage>
        <taxon>Bacteria</taxon>
        <taxon>Pseudomonadati</taxon>
        <taxon>Pseudomonadota</taxon>
        <taxon>Betaproteobacteria</taxon>
        <taxon>Burkholderiales</taxon>
        <taxon>Burkholderiaceae</taxon>
        <taxon>Paraburkholderia</taxon>
    </lineage>
</organism>
<keyword evidence="6" id="KW-1185">Reference proteome</keyword>
<dbReference type="GO" id="GO:0006565">
    <property type="term" value="P:L-serine catabolic process"/>
    <property type="evidence" value="ECO:0007669"/>
    <property type="project" value="TreeGrafter"/>
</dbReference>
<dbReference type="OrthoDB" id="9811476at2"/>
<comment type="caution">
    <text evidence="5">The sequence shown here is derived from an EMBL/GenBank/DDBJ whole genome shotgun (WGS) entry which is preliminary data.</text>
</comment>
<dbReference type="InterPro" id="IPR036052">
    <property type="entry name" value="TrpB-like_PALP_sf"/>
</dbReference>
<comment type="cofactor">
    <cofactor evidence="1">
        <name>pyridoxal 5'-phosphate</name>
        <dbReference type="ChEBI" id="CHEBI:597326"/>
    </cofactor>
</comment>
<dbReference type="GO" id="GO:0003941">
    <property type="term" value="F:L-serine ammonia-lyase activity"/>
    <property type="evidence" value="ECO:0007669"/>
    <property type="project" value="TreeGrafter"/>
</dbReference>
<evidence type="ECO:0000259" key="4">
    <source>
        <dbReference type="Pfam" id="PF00291"/>
    </source>
</evidence>
<reference evidence="6" key="1">
    <citation type="submission" date="2018-05" db="EMBL/GenBank/DDBJ databases">
        <authorList>
            <person name="Feng T."/>
        </authorList>
    </citation>
    <scope>NUCLEOTIDE SEQUENCE [LARGE SCALE GENOMIC DNA]</scope>
    <source>
        <strain evidence="6">S27</strain>
    </source>
</reference>
<dbReference type="NCBIfam" id="NF006094">
    <property type="entry name" value="PRK08246.1"/>
    <property type="match status" value="1"/>
</dbReference>
<dbReference type="GO" id="GO:0006567">
    <property type="term" value="P:L-threonine catabolic process"/>
    <property type="evidence" value="ECO:0007669"/>
    <property type="project" value="TreeGrafter"/>
</dbReference>
<sequence>MITKDDIRVAAQRIAPYIRTTPVIQLEAGWFDVPGDTFLKLESLQVTGSFKPRGAFNRLLSEPIPPAGIIAASGGNHGIAVAYAAQKLGVRAEIYVPSLATALKRKMLTDLGAQVVVAGNTYVEALAASEARAAESGALNVHAFDNAATVAGQGTIAIELDAQLPDIDTVLVSVGGGGFIGGIAAWFSGRVKVVAVEPKNCPTLNRALQARVPVDVETGGIAADSLGCRRIGKVPFSVLLPAVSDSVLVSDEQIRDAQRVLWEKLRIGSEPGGATAFAALVSGAYVRSPGEKIAVVICGGNADPASFA</sequence>
<keyword evidence="3 5" id="KW-0456">Lyase</keyword>
<dbReference type="EC" id="4.3.1.19" evidence="5"/>